<dbReference type="PANTHER" id="PTHR47947">
    <property type="entry name" value="CYTOCHROME P450 82C3-RELATED"/>
    <property type="match status" value="1"/>
</dbReference>
<comment type="cofactor">
    <cofactor evidence="7">
        <name>heme</name>
        <dbReference type="ChEBI" id="CHEBI:30413"/>
    </cofactor>
</comment>
<feature type="binding site" description="axial binding residue" evidence="7">
    <location>
        <position position="447"/>
    </location>
    <ligand>
        <name>heme</name>
        <dbReference type="ChEBI" id="CHEBI:30413"/>
    </ligand>
    <ligandPart>
        <name>Fe</name>
        <dbReference type="ChEBI" id="CHEBI:18248"/>
    </ligandPart>
</feature>
<name>A0A7L7RB84_NOTNI</name>
<gene>
    <name evidence="10" type="primary">CYP81C26</name>
</gene>
<dbReference type="AlphaFoldDB" id="A0A7L7RB84"/>
<dbReference type="PROSITE" id="PS00086">
    <property type="entry name" value="CYTOCHROME_P450"/>
    <property type="match status" value="1"/>
</dbReference>
<keyword evidence="9" id="KW-0812">Transmembrane</keyword>
<proteinExistence type="evidence at transcript level"/>
<dbReference type="InterPro" id="IPR017972">
    <property type="entry name" value="Cyt_P450_CS"/>
</dbReference>
<keyword evidence="3 7" id="KW-0479">Metal-binding</keyword>
<evidence type="ECO:0000313" key="10">
    <source>
        <dbReference type="EMBL" id="QNS29988.1"/>
    </source>
</evidence>
<dbReference type="FunFam" id="1.10.630.10:FF:000081">
    <property type="entry name" value="Cytochrome P450 CYP81N5"/>
    <property type="match status" value="1"/>
</dbReference>
<dbReference type="PRINTS" id="PR00463">
    <property type="entry name" value="EP450I"/>
</dbReference>
<dbReference type="GO" id="GO:0004497">
    <property type="term" value="F:monooxygenase activity"/>
    <property type="evidence" value="ECO:0007669"/>
    <property type="project" value="UniProtKB-KW"/>
</dbReference>
<dbReference type="InterPro" id="IPR050651">
    <property type="entry name" value="Plant_Cytochrome_P450_Monoox"/>
</dbReference>
<dbReference type="SUPFAM" id="SSF48264">
    <property type="entry name" value="Cytochrome P450"/>
    <property type="match status" value="1"/>
</dbReference>
<organism evidence="10">
    <name type="scientific">Nothapodytes nimmoniana</name>
    <name type="common">Nothapodytes foetida</name>
    <dbReference type="NCBI Taxonomy" id="159386"/>
    <lineage>
        <taxon>Eukaryota</taxon>
        <taxon>Viridiplantae</taxon>
        <taxon>Streptophyta</taxon>
        <taxon>Embryophyta</taxon>
        <taxon>Tracheophyta</taxon>
        <taxon>Spermatophyta</taxon>
        <taxon>Magnoliopsida</taxon>
        <taxon>eudicotyledons</taxon>
        <taxon>Gunneridae</taxon>
        <taxon>Pentapetalae</taxon>
        <taxon>asterids</taxon>
        <taxon>lamiids</taxon>
        <taxon>Icacinales</taxon>
        <taxon>Icacinaceae</taxon>
        <taxon>Nothapodytes</taxon>
    </lineage>
</organism>
<dbReference type="Pfam" id="PF00067">
    <property type="entry name" value="p450"/>
    <property type="match status" value="1"/>
</dbReference>
<keyword evidence="4 8" id="KW-0560">Oxidoreductase</keyword>
<accession>A0A7L7RB84</accession>
<dbReference type="InterPro" id="IPR036396">
    <property type="entry name" value="Cyt_P450_sf"/>
</dbReference>
<dbReference type="PRINTS" id="PR00385">
    <property type="entry name" value="P450"/>
</dbReference>
<feature type="transmembrane region" description="Helical" evidence="9">
    <location>
        <begin position="6"/>
        <end position="22"/>
    </location>
</feature>
<evidence type="ECO:0000256" key="8">
    <source>
        <dbReference type="RuleBase" id="RU000461"/>
    </source>
</evidence>
<keyword evidence="2 7" id="KW-0349">Heme</keyword>
<evidence type="ECO:0000256" key="4">
    <source>
        <dbReference type="ARBA" id="ARBA00023002"/>
    </source>
</evidence>
<dbReference type="EMBL" id="MN168834">
    <property type="protein sequence ID" value="QNS29988.1"/>
    <property type="molecule type" value="mRNA"/>
</dbReference>
<dbReference type="GO" id="GO:0016705">
    <property type="term" value="F:oxidoreductase activity, acting on paired donors, with incorporation or reduction of molecular oxygen"/>
    <property type="evidence" value="ECO:0007669"/>
    <property type="project" value="InterPro"/>
</dbReference>
<evidence type="ECO:0000256" key="6">
    <source>
        <dbReference type="ARBA" id="ARBA00023033"/>
    </source>
</evidence>
<dbReference type="PANTHER" id="PTHR47947:SF13">
    <property type="entry name" value="CYTOCHROME P450, FAMILY 81, SUBFAMILY K, POLYPEPTIDE 1-RELATED"/>
    <property type="match status" value="1"/>
</dbReference>
<evidence type="ECO:0000256" key="7">
    <source>
        <dbReference type="PIRSR" id="PIRSR602401-1"/>
    </source>
</evidence>
<evidence type="ECO:0000256" key="5">
    <source>
        <dbReference type="ARBA" id="ARBA00023004"/>
    </source>
</evidence>
<dbReference type="GO" id="GO:0020037">
    <property type="term" value="F:heme binding"/>
    <property type="evidence" value="ECO:0007669"/>
    <property type="project" value="InterPro"/>
</dbReference>
<keyword evidence="5 7" id="KW-0408">Iron</keyword>
<keyword evidence="6 8" id="KW-0503">Monooxygenase</keyword>
<dbReference type="GO" id="GO:0005506">
    <property type="term" value="F:iron ion binding"/>
    <property type="evidence" value="ECO:0007669"/>
    <property type="project" value="InterPro"/>
</dbReference>
<dbReference type="Gene3D" id="1.10.630.10">
    <property type="entry name" value="Cytochrome P450"/>
    <property type="match status" value="1"/>
</dbReference>
<sequence>MEMLYFYLIFLVSVLLIFKHIFHFNKSKLPPSPPYIPIIGHLYLIKGSIHQALQSLSSKYGPILFLRLGVRSMLVVSSPSAVEECFTKNDIIFANRPRTLAGDLLTYNYRAFVWTPYGHIWRSLRRLSVVELFSSTSVHRSSAVREDEIRTLVRHLYKVSKSGNPKVEFKYWFSICLFNTITRIVAGRQVVPEEDAGGEAGRRIMADLRERFFTNVGMNMCDFLPILRWFGYKGLEKKLMVAFKRRDEFLQGLLDEFRLKKMNSSSQKHVKDGKEKGPLIETLLSLRESEPEFYTVDVIKSLMLVMFVAGTETTATTVEWAMSLLLTHPETLDKLRTEIDNNVREERLLTDMDLSKLPYLRCVINEALRLYPPVPLLLPHFSSKDCTIGGHVIPEGTILVVNSWALQRDPNVWEEPHKFKPERFEMEEEKEGFGYKFVPFGVGRRACPGVNMGMRAALLALGTLIQCFEWEKVGQFEMEMRYNNGVTLQKAKPFEANCKPRQNFVQLLGQL</sequence>
<reference evidence="10" key="1">
    <citation type="journal article" date="2020" name="Genome">
        <title>Transcriptome-wide identification and characterization of cytochrome P450s from Nothapodytes nimmoniana and their phylogenomic analysis revealed candidate cytochrome P450s involved in camptothecin biosynthetic pathway.</title>
        <authorList>
            <person name="Godbole R.C."/>
            <person name="Pable A.A."/>
            <person name="Barvkar V.T."/>
        </authorList>
    </citation>
    <scope>NUCLEOTIDE SEQUENCE</scope>
</reference>
<protein>
    <submittedName>
        <fullName evidence="10">Cytochrome P450</fullName>
    </submittedName>
</protein>
<evidence type="ECO:0000256" key="3">
    <source>
        <dbReference type="ARBA" id="ARBA00022723"/>
    </source>
</evidence>
<comment type="similarity">
    <text evidence="1 8">Belongs to the cytochrome P450 family.</text>
</comment>
<keyword evidence="9" id="KW-0472">Membrane</keyword>
<dbReference type="InterPro" id="IPR002401">
    <property type="entry name" value="Cyt_P450_E_grp-I"/>
</dbReference>
<dbReference type="InterPro" id="IPR001128">
    <property type="entry name" value="Cyt_P450"/>
</dbReference>
<evidence type="ECO:0000256" key="9">
    <source>
        <dbReference type="SAM" id="Phobius"/>
    </source>
</evidence>
<keyword evidence="9" id="KW-1133">Transmembrane helix</keyword>
<evidence type="ECO:0000256" key="1">
    <source>
        <dbReference type="ARBA" id="ARBA00010617"/>
    </source>
</evidence>
<evidence type="ECO:0000256" key="2">
    <source>
        <dbReference type="ARBA" id="ARBA00022617"/>
    </source>
</evidence>